<dbReference type="CDD" id="cd01389">
    <property type="entry name" value="HMG-box_ROX1-like"/>
    <property type="match status" value="1"/>
</dbReference>
<evidence type="ECO:0000256" key="5">
    <source>
        <dbReference type="ARBA" id="ARBA00023242"/>
    </source>
</evidence>
<name>A0A167X290_PENCH</name>
<dbReference type="EMBL" id="CM002798">
    <property type="protein sequence ID" value="KZN92324.1"/>
    <property type="molecule type" value="Genomic_DNA"/>
</dbReference>
<evidence type="ECO:0000313" key="9">
    <source>
        <dbReference type="EMBL" id="KZN92324.1"/>
    </source>
</evidence>
<dbReference type="InterPro" id="IPR036910">
    <property type="entry name" value="HMG_box_dom_sf"/>
</dbReference>
<protein>
    <submittedName>
        <fullName evidence="9">Mating-type M-specific polypeptide Mc</fullName>
    </submittedName>
</protein>
<dbReference type="PANTHER" id="PTHR45803:SF5">
    <property type="entry name" value="SOX100B"/>
    <property type="match status" value="1"/>
</dbReference>
<evidence type="ECO:0000256" key="2">
    <source>
        <dbReference type="ARBA" id="ARBA00023015"/>
    </source>
</evidence>
<dbReference type="PhylomeDB" id="A0A167X290"/>
<dbReference type="Gene3D" id="1.10.30.10">
    <property type="entry name" value="High mobility group box domain"/>
    <property type="match status" value="1"/>
</dbReference>
<feature type="DNA-binding region" description="HMG box" evidence="6">
    <location>
        <begin position="70"/>
        <end position="138"/>
    </location>
</feature>
<keyword evidence="3 6" id="KW-0238">DNA-binding</keyword>
<dbReference type="Pfam" id="PF00505">
    <property type="entry name" value="HMG_box"/>
    <property type="match status" value="1"/>
</dbReference>
<evidence type="ECO:0000256" key="6">
    <source>
        <dbReference type="PROSITE-ProRule" id="PRU00267"/>
    </source>
</evidence>
<comment type="subcellular location">
    <subcellularLocation>
        <location evidence="1">Nucleus</location>
    </subcellularLocation>
</comment>
<dbReference type="Proteomes" id="UP000076449">
    <property type="component" value="Chromosome I"/>
</dbReference>
<evidence type="ECO:0000256" key="4">
    <source>
        <dbReference type="ARBA" id="ARBA00023163"/>
    </source>
</evidence>
<dbReference type="PROSITE" id="PS50118">
    <property type="entry name" value="HMG_BOX_2"/>
    <property type="match status" value="1"/>
</dbReference>
<dbReference type="InterPro" id="IPR009071">
    <property type="entry name" value="HMG_box_dom"/>
</dbReference>
<evidence type="ECO:0000259" key="8">
    <source>
        <dbReference type="PROSITE" id="PS50118"/>
    </source>
</evidence>
<proteinExistence type="predicted"/>
<dbReference type="SUPFAM" id="SSF47095">
    <property type="entry name" value="HMG-box"/>
    <property type="match status" value="1"/>
</dbReference>
<organism evidence="9">
    <name type="scientific">Penicillium chrysogenum</name>
    <name type="common">Penicillium notatum</name>
    <dbReference type="NCBI Taxonomy" id="5076"/>
    <lineage>
        <taxon>Eukaryota</taxon>
        <taxon>Fungi</taxon>
        <taxon>Dikarya</taxon>
        <taxon>Ascomycota</taxon>
        <taxon>Pezizomycotina</taxon>
        <taxon>Eurotiomycetes</taxon>
        <taxon>Eurotiomycetidae</taxon>
        <taxon>Eurotiales</taxon>
        <taxon>Aspergillaceae</taxon>
        <taxon>Penicillium</taxon>
        <taxon>Penicillium chrysogenum species complex</taxon>
    </lineage>
</organism>
<dbReference type="GO" id="GO:0005634">
    <property type="term" value="C:nucleus"/>
    <property type="evidence" value="ECO:0007669"/>
    <property type="project" value="UniProtKB-SubCell"/>
</dbReference>
<accession>A0A167X290</accession>
<sequence length="259" mass="29531">MSSSGNSKRSTRKRRAFSWGDMPQGAPWDLTDQPSKWTPDMTNTPILNIDIWVRRPVEERRKETEQKGRVPRPMNCFMLYRWANTESIRRLSQQHNPRDISSIAGKGWREEPQSVRDKFQQLAEIEHDGHAEAHPGYKFKKFKRKARKRQSIANSVAHLGSSEPSEHNSCDWSSVQEFETGIKTPNNYPCSGTHPEDIPETLVAPIEGVLQGGCFKGLVMLPGEPHYDLLCPQPIHPLTNPLIDGSYVDPGWQGSLWHL</sequence>
<gene>
    <name evidence="9" type="ORF">EN45_024780</name>
</gene>
<dbReference type="PANTHER" id="PTHR45803">
    <property type="entry name" value="SOX100B"/>
    <property type="match status" value="1"/>
</dbReference>
<reference evidence="9" key="1">
    <citation type="journal article" date="2014" name="Genome Announc.">
        <title>Complete sequencing and chromosome-scale genome assembly of the industrial progenitor strain P2niaD18 from the penicillin producer Penicillium chrysogenum.</title>
        <authorList>
            <person name="Specht T."/>
            <person name="Dahlmann T.A."/>
            <person name="Zadra I."/>
            <person name="Kurnsteiner H."/>
            <person name="Kuck U."/>
        </authorList>
    </citation>
    <scope>NUCLEOTIDE SEQUENCE [LARGE SCALE GENOMIC DNA]</scope>
    <source>
        <strain evidence="9">P2niaD18</strain>
    </source>
</reference>
<evidence type="ECO:0000256" key="3">
    <source>
        <dbReference type="ARBA" id="ARBA00023125"/>
    </source>
</evidence>
<evidence type="ECO:0000256" key="1">
    <source>
        <dbReference type="ARBA" id="ARBA00004123"/>
    </source>
</evidence>
<dbReference type="InterPro" id="IPR050917">
    <property type="entry name" value="SOX_TF"/>
</dbReference>
<evidence type="ECO:0000256" key="7">
    <source>
        <dbReference type="SAM" id="MobiDB-lite"/>
    </source>
</evidence>
<keyword evidence="2" id="KW-0805">Transcription regulation</keyword>
<keyword evidence="5 6" id="KW-0539">Nucleus</keyword>
<dbReference type="SMART" id="SM00398">
    <property type="entry name" value="HMG"/>
    <property type="match status" value="1"/>
</dbReference>
<dbReference type="AlphaFoldDB" id="A0A167X290"/>
<feature type="region of interest" description="Disordered" evidence="7">
    <location>
        <begin position="1"/>
        <end position="29"/>
    </location>
</feature>
<keyword evidence="4" id="KW-0804">Transcription</keyword>
<feature type="domain" description="HMG box" evidence="8">
    <location>
        <begin position="70"/>
        <end position="138"/>
    </location>
</feature>
<dbReference type="GO" id="GO:0000981">
    <property type="term" value="F:DNA-binding transcription factor activity, RNA polymerase II-specific"/>
    <property type="evidence" value="ECO:0007669"/>
    <property type="project" value="TreeGrafter"/>
</dbReference>
<dbReference type="GO" id="GO:0000978">
    <property type="term" value="F:RNA polymerase II cis-regulatory region sequence-specific DNA binding"/>
    <property type="evidence" value="ECO:0007669"/>
    <property type="project" value="TreeGrafter"/>
</dbReference>